<sequence>MKTIVLLAGLLTLSYVTYGCLNGETTLLKNGTIVYEDFPGNVPYGHEFYVSEYENNTELAELDSLFDATKDFDYLSDKGVLLIILEHYKEAIALYLDIEKRAPGRYSTASNIGTAYELAGQNEDALKWITRAIEIDASSHHNSEWIHVKILEAKIKGDQYITTQHLLNTDFGDDDTPVSELSDAELEDLSKALFYQLNERVSFVQPQDKIVAQLLFDLGNMAFLLGHYKDAAGDYDRAKLYGFNGALIESRLTLSEKNAEHEAQPYSAKAKLGFWGIAVMLGVVAFAGVVVYRRRSR</sequence>
<gene>
    <name evidence="3" type="ORF">JI741_30745</name>
</gene>
<dbReference type="PROSITE" id="PS51257">
    <property type="entry name" value="PROKAR_LIPOPROTEIN"/>
    <property type="match status" value="1"/>
</dbReference>
<dbReference type="EMBL" id="JAERRB010000018">
    <property type="protein sequence ID" value="MBL0745651.1"/>
    <property type="molecule type" value="Genomic_DNA"/>
</dbReference>
<dbReference type="SMART" id="SM00028">
    <property type="entry name" value="TPR"/>
    <property type="match status" value="3"/>
</dbReference>
<dbReference type="Proteomes" id="UP000613030">
    <property type="component" value="Unassembled WGS sequence"/>
</dbReference>
<dbReference type="SUPFAM" id="SSF48452">
    <property type="entry name" value="TPR-like"/>
    <property type="match status" value="1"/>
</dbReference>
<keyword evidence="2" id="KW-1133">Transmembrane helix</keyword>
<dbReference type="PROSITE" id="PS50005">
    <property type="entry name" value="TPR"/>
    <property type="match status" value="1"/>
</dbReference>
<keyword evidence="2" id="KW-0472">Membrane</keyword>
<dbReference type="RefSeq" id="WP_202016195.1">
    <property type="nucleotide sequence ID" value="NZ_JAERRB010000018.1"/>
</dbReference>
<keyword evidence="4" id="KW-1185">Reference proteome</keyword>
<organism evidence="3 4">
    <name type="scientific">Chryseolinea lacunae</name>
    <dbReference type="NCBI Taxonomy" id="2801331"/>
    <lineage>
        <taxon>Bacteria</taxon>
        <taxon>Pseudomonadati</taxon>
        <taxon>Bacteroidota</taxon>
        <taxon>Cytophagia</taxon>
        <taxon>Cytophagales</taxon>
        <taxon>Fulvivirgaceae</taxon>
        <taxon>Chryseolinea</taxon>
    </lineage>
</organism>
<accession>A0ABS1L1Q5</accession>
<evidence type="ECO:0000256" key="2">
    <source>
        <dbReference type="SAM" id="Phobius"/>
    </source>
</evidence>
<proteinExistence type="predicted"/>
<feature type="transmembrane region" description="Helical" evidence="2">
    <location>
        <begin position="272"/>
        <end position="292"/>
    </location>
</feature>
<dbReference type="InterPro" id="IPR011990">
    <property type="entry name" value="TPR-like_helical_dom_sf"/>
</dbReference>
<feature type="repeat" description="TPR" evidence="1">
    <location>
        <begin position="106"/>
        <end position="139"/>
    </location>
</feature>
<comment type="caution">
    <text evidence="3">The sequence shown here is derived from an EMBL/GenBank/DDBJ whole genome shotgun (WGS) entry which is preliminary data.</text>
</comment>
<evidence type="ECO:0000313" key="4">
    <source>
        <dbReference type="Proteomes" id="UP000613030"/>
    </source>
</evidence>
<dbReference type="InterPro" id="IPR019734">
    <property type="entry name" value="TPR_rpt"/>
</dbReference>
<reference evidence="3 4" key="1">
    <citation type="submission" date="2021-01" db="EMBL/GenBank/DDBJ databases">
        <title>Chryseolinea sp. Jin1 Genome sequencing and assembly.</title>
        <authorList>
            <person name="Kim I."/>
        </authorList>
    </citation>
    <scope>NUCLEOTIDE SEQUENCE [LARGE SCALE GENOMIC DNA]</scope>
    <source>
        <strain evidence="3 4">Jin1</strain>
    </source>
</reference>
<name>A0ABS1L1Q5_9BACT</name>
<dbReference type="Gene3D" id="1.25.40.10">
    <property type="entry name" value="Tetratricopeptide repeat domain"/>
    <property type="match status" value="1"/>
</dbReference>
<evidence type="ECO:0008006" key="5">
    <source>
        <dbReference type="Google" id="ProtNLM"/>
    </source>
</evidence>
<evidence type="ECO:0000256" key="1">
    <source>
        <dbReference type="PROSITE-ProRule" id="PRU00339"/>
    </source>
</evidence>
<protein>
    <recommendedName>
        <fullName evidence="5">Tetratricopeptide repeat protein</fullName>
    </recommendedName>
</protein>
<keyword evidence="1" id="KW-0802">TPR repeat</keyword>
<keyword evidence="2" id="KW-0812">Transmembrane</keyword>
<evidence type="ECO:0000313" key="3">
    <source>
        <dbReference type="EMBL" id="MBL0745651.1"/>
    </source>
</evidence>